<sequence length="125" mass="13839">MVAKAAQVESDLQLQSPRFHTKDEEEGHGNEDRVTLIKDYRSKIEVASSKVCDGILKLIDSHIVPSSTAPKSKVESRCIRYLMEFKTGSEKKDAAENTMVAYKAAQSWPPPILLGLGWCSTSQLS</sequence>
<dbReference type="Proteomes" id="UP000604825">
    <property type="component" value="Unassembled WGS sequence"/>
</dbReference>
<organism evidence="4 5">
    <name type="scientific">Miscanthus lutarioriparius</name>
    <dbReference type="NCBI Taxonomy" id="422564"/>
    <lineage>
        <taxon>Eukaryota</taxon>
        <taxon>Viridiplantae</taxon>
        <taxon>Streptophyta</taxon>
        <taxon>Embryophyta</taxon>
        <taxon>Tracheophyta</taxon>
        <taxon>Spermatophyta</taxon>
        <taxon>Magnoliopsida</taxon>
        <taxon>Liliopsida</taxon>
        <taxon>Poales</taxon>
        <taxon>Poaceae</taxon>
        <taxon>PACMAD clade</taxon>
        <taxon>Panicoideae</taxon>
        <taxon>Andropogonodae</taxon>
        <taxon>Andropogoneae</taxon>
        <taxon>Saccharinae</taxon>
        <taxon>Miscanthus</taxon>
    </lineage>
</organism>
<accession>A0A811PGJ0</accession>
<dbReference type="Gene3D" id="1.20.190.20">
    <property type="entry name" value="14-3-3 domain"/>
    <property type="match status" value="1"/>
</dbReference>
<name>A0A811PGJ0_9POAL</name>
<evidence type="ECO:0000313" key="4">
    <source>
        <dbReference type="EMBL" id="CAD6243937.1"/>
    </source>
</evidence>
<dbReference type="SMART" id="SM00101">
    <property type="entry name" value="14_3_3"/>
    <property type="match status" value="1"/>
</dbReference>
<dbReference type="SUPFAM" id="SSF48445">
    <property type="entry name" value="14-3-3 protein"/>
    <property type="match status" value="1"/>
</dbReference>
<evidence type="ECO:0000256" key="1">
    <source>
        <dbReference type="ARBA" id="ARBA00006141"/>
    </source>
</evidence>
<comment type="caution">
    <text evidence="4">The sequence shown here is derived from an EMBL/GenBank/DDBJ whole genome shotgun (WGS) entry which is preliminary data.</text>
</comment>
<dbReference type="InterPro" id="IPR023410">
    <property type="entry name" value="14-3-3_domain"/>
</dbReference>
<dbReference type="InterPro" id="IPR000308">
    <property type="entry name" value="14-3-3"/>
</dbReference>
<dbReference type="InterPro" id="IPR036815">
    <property type="entry name" value="14-3-3_dom_sf"/>
</dbReference>
<feature type="region of interest" description="Disordered" evidence="2">
    <location>
        <begin position="1"/>
        <end position="33"/>
    </location>
</feature>
<protein>
    <recommendedName>
        <fullName evidence="3">14-3-3 domain-containing protein</fullName>
    </recommendedName>
</protein>
<dbReference type="PANTHER" id="PTHR18860">
    <property type="entry name" value="14-3-3 PROTEIN"/>
    <property type="match status" value="1"/>
</dbReference>
<dbReference type="OrthoDB" id="10260625at2759"/>
<evidence type="ECO:0000259" key="3">
    <source>
        <dbReference type="SMART" id="SM00101"/>
    </source>
</evidence>
<gene>
    <name evidence="4" type="ORF">NCGR_LOCUS28823</name>
</gene>
<evidence type="ECO:0000256" key="2">
    <source>
        <dbReference type="SAM" id="MobiDB-lite"/>
    </source>
</evidence>
<keyword evidence="5" id="KW-1185">Reference proteome</keyword>
<reference evidence="4" key="1">
    <citation type="submission" date="2020-10" db="EMBL/GenBank/DDBJ databases">
        <authorList>
            <person name="Han B."/>
            <person name="Lu T."/>
            <person name="Zhao Q."/>
            <person name="Huang X."/>
            <person name="Zhao Y."/>
        </authorList>
    </citation>
    <scope>NUCLEOTIDE SEQUENCE</scope>
</reference>
<feature type="compositionally biased region" description="Basic and acidic residues" evidence="2">
    <location>
        <begin position="20"/>
        <end position="33"/>
    </location>
</feature>
<evidence type="ECO:0000313" key="5">
    <source>
        <dbReference type="Proteomes" id="UP000604825"/>
    </source>
</evidence>
<comment type="similarity">
    <text evidence="1">Belongs to the 14-3-3 family.</text>
</comment>
<dbReference type="Pfam" id="PF00244">
    <property type="entry name" value="14-3-3"/>
    <property type="match status" value="1"/>
</dbReference>
<feature type="domain" description="14-3-3" evidence="3">
    <location>
        <begin position="2"/>
        <end position="125"/>
    </location>
</feature>
<proteinExistence type="inferred from homology"/>
<dbReference type="EMBL" id="CAJGYO010000007">
    <property type="protein sequence ID" value="CAD6243937.1"/>
    <property type="molecule type" value="Genomic_DNA"/>
</dbReference>
<dbReference type="AlphaFoldDB" id="A0A811PGJ0"/>